<sequence length="95" mass="10361">MADLHSTPDITVSGTERQLLVGYRPNGRDTSTPSLTLSGKWLREAGFDTGKAVTVKVMDGCIVLLPLSDKEEKLTAELRHIQQSLKSVNGTLQHT</sequence>
<evidence type="ECO:0000313" key="3">
    <source>
        <dbReference type="Proteomes" id="UP000008881"/>
    </source>
</evidence>
<dbReference type="GO" id="GO:0016788">
    <property type="term" value="F:hydrolase activity, acting on ester bonds"/>
    <property type="evidence" value="ECO:0007669"/>
    <property type="project" value="InterPro"/>
</dbReference>
<reference evidence="2 3" key="1">
    <citation type="journal article" date="2012" name="J. Bacteriol.">
        <title>Complete genome sequence of Enterobacter aerogenes KCTC 2190.</title>
        <authorList>
            <person name="Shin S.H."/>
            <person name="Kim S."/>
            <person name="Kim J.Y."/>
            <person name="Lee S."/>
            <person name="Um Y."/>
            <person name="Oh M.K."/>
            <person name="Kim Y.R."/>
            <person name="Lee J."/>
            <person name="Yang K.S."/>
        </authorList>
    </citation>
    <scope>NUCLEOTIDE SEQUENCE [LARGE SCALE GENOMIC DNA]</scope>
    <source>
        <strain evidence="2 3">KCTC 2190</strain>
    </source>
</reference>
<dbReference type="KEGG" id="eae:EAE_06650"/>
<dbReference type="HOGENOM" id="CLU_151239_1_1_6"/>
<dbReference type="eggNOG" id="ENOG5032ZUC">
    <property type="taxonomic scope" value="Bacteria"/>
</dbReference>
<keyword evidence="3" id="KW-1185">Reference proteome</keyword>
<dbReference type="OrthoDB" id="6053337at2"/>
<accession>A0A0H3FU20</accession>
<dbReference type="PATRIC" id="fig|1028307.3.peg.1321"/>
<proteinExistence type="predicted"/>
<dbReference type="Proteomes" id="UP000008881">
    <property type="component" value="Chromosome"/>
</dbReference>
<dbReference type="GO" id="GO:0016070">
    <property type="term" value="P:RNA metabolic process"/>
    <property type="evidence" value="ECO:0007669"/>
    <property type="project" value="InterPro"/>
</dbReference>
<organism evidence="2 3">
    <name type="scientific">Klebsiella aerogenes (strain ATCC 13048 / DSM 30053 / CCUG 1429 / JCM 1235 / KCTC 2190 / NBRC 13534 / NCIMB 10102 / NCTC 10006 / CDC 819-56)</name>
    <name type="common">Enterobacter aerogenes</name>
    <dbReference type="NCBI Taxonomy" id="1028307"/>
    <lineage>
        <taxon>Bacteria</taxon>
        <taxon>Pseudomonadati</taxon>
        <taxon>Pseudomonadota</taxon>
        <taxon>Gammaproteobacteria</taxon>
        <taxon>Enterobacterales</taxon>
        <taxon>Enterobacteriaceae</taxon>
        <taxon>Klebsiella/Raoultella group</taxon>
        <taxon>Klebsiella</taxon>
    </lineage>
</organism>
<dbReference type="GeneID" id="93314456"/>
<dbReference type="AlphaFoldDB" id="A0A0H3FU20"/>
<dbReference type="EMBL" id="CP002824">
    <property type="protein sequence ID" value="AEG96254.1"/>
    <property type="molecule type" value="Genomic_DNA"/>
</dbReference>
<feature type="domain" description="Toxin SymE-like" evidence="1">
    <location>
        <begin position="16"/>
        <end position="64"/>
    </location>
</feature>
<name>A0A0H3FU20_KLEAK</name>
<dbReference type="GO" id="GO:0005737">
    <property type="term" value="C:cytoplasm"/>
    <property type="evidence" value="ECO:0007669"/>
    <property type="project" value="InterPro"/>
</dbReference>
<dbReference type="InterPro" id="IPR014944">
    <property type="entry name" value="Toxin_SymE-like"/>
</dbReference>
<dbReference type="GO" id="GO:0003723">
    <property type="term" value="F:RNA binding"/>
    <property type="evidence" value="ECO:0007669"/>
    <property type="project" value="InterPro"/>
</dbReference>
<gene>
    <name evidence="2" type="ordered locus">EAE_06650</name>
</gene>
<dbReference type="Pfam" id="PF08845">
    <property type="entry name" value="SymE_toxin"/>
    <property type="match status" value="1"/>
</dbReference>
<evidence type="ECO:0000313" key="2">
    <source>
        <dbReference type="EMBL" id="AEG96254.1"/>
    </source>
</evidence>
<evidence type="ECO:0000259" key="1">
    <source>
        <dbReference type="Pfam" id="PF08845"/>
    </source>
</evidence>
<protein>
    <recommendedName>
        <fullName evidence="1">Toxin SymE-like domain-containing protein</fullName>
    </recommendedName>
</protein>
<dbReference type="RefSeq" id="WP_015703845.1">
    <property type="nucleotide sequence ID" value="NC_015663.1"/>
</dbReference>